<dbReference type="GO" id="GO:0006166">
    <property type="term" value="P:purine ribonucleoside salvage"/>
    <property type="evidence" value="ECO:0007669"/>
    <property type="project" value="UniProtKB-KW"/>
</dbReference>
<dbReference type="GO" id="GO:0005737">
    <property type="term" value="C:cytoplasm"/>
    <property type="evidence" value="ECO:0007669"/>
    <property type="project" value="UniProtKB-SubCell"/>
</dbReference>
<comment type="catalytic activity">
    <reaction evidence="1">
        <text>AMP + diphosphate = 5-phospho-alpha-D-ribose 1-diphosphate + adenine</text>
        <dbReference type="Rhea" id="RHEA:16609"/>
        <dbReference type="ChEBI" id="CHEBI:16708"/>
        <dbReference type="ChEBI" id="CHEBI:33019"/>
        <dbReference type="ChEBI" id="CHEBI:58017"/>
        <dbReference type="ChEBI" id="CHEBI:456215"/>
        <dbReference type="EC" id="2.4.2.7"/>
    </reaction>
</comment>
<dbReference type="InterPro" id="IPR000836">
    <property type="entry name" value="PRTase_dom"/>
</dbReference>
<dbReference type="GO" id="GO:0003999">
    <property type="term" value="F:adenine phosphoribosyltransferase activity"/>
    <property type="evidence" value="ECO:0007669"/>
    <property type="project" value="UniProtKB-EC"/>
</dbReference>
<comment type="subunit">
    <text evidence="6">Homodimer.</text>
</comment>
<dbReference type="GO" id="GO:0044209">
    <property type="term" value="P:AMP salvage"/>
    <property type="evidence" value="ECO:0007669"/>
    <property type="project" value="UniProtKB-UniPathway"/>
</dbReference>
<dbReference type="HAMAP" id="MF_00004">
    <property type="entry name" value="Aden_phosphoribosyltr"/>
    <property type="match status" value="1"/>
</dbReference>
<evidence type="ECO:0000256" key="5">
    <source>
        <dbReference type="ARBA" id="ARBA00008391"/>
    </source>
</evidence>
<dbReference type="GO" id="GO:0002055">
    <property type="term" value="F:adenine binding"/>
    <property type="evidence" value="ECO:0007669"/>
    <property type="project" value="TreeGrafter"/>
</dbReference>
<organism evidence="13">
    <name type="scientific">marine metagenome</name>
    <dbReference type="NCBI Taxonomy" id="408172"/>
    <lineage>
        <taxon>unclassified sequences</taxon>
        <taxon>metagenomes</taxon>
        <taxon>ecological metagenomes</taxon>
    </lineage>
</organism>
<dbReference type="CDD" id="cd06223">
    <property type="entry name" value="PRTases_typeI"/>
    <property type="match status" value="1"/>
</dbReference>
<feature type="domain" description="Phosphoribosyltransferase" evidence="12">
    <location>
        <begin position="24"/>
        <end position="145"/>
    </location>
</feature>
<evidence type="ECO:0000256" key="1">
    <source>
        <dbReference type="ARBA" id="ARBA00000868"/>
    </source>
</evidence>
<dbReference type="InterPro" id="IPR050054">
    <property type="entry name" value="UPRTase/APRTase"/>
</dbReference>
<dbReference type="UniPathway" id="UPA00588">
    <property type="reaction ID" value="UER00646"/>
</dbReference>
<comment type="function">
    <text evidence="2">Catalyzes a salvage reaction resulting in the formation of AMP, that is energically less costly than de novo synthesis.</text>
</comment>
<dbReference type="InterPro" id="IPR029057">
    <property type="entry name" value="PRTase-like"/>
</dbReference>
<sequence>MIRVIPDHPRPGVLYQDMASVFNAARGIQDVMSLFNDYISENNIKFNRIIGLDARGFPMAGCLSSETGIPFSMARKKGKLPGETIFTEYELEYGTDELHLQVDAIEKGDQVLIVDDVIATGGTLEAAIKLTDRFEADVVGILSIMELEFLGGGAKLRDAGHDVYSILQEQ</sequence>
<evidence type="ECO:0000256" key="2">
    <source>
        <dbReference type="ARBA" id="ARBA00003968"/>
    </source>
</evidence>
<dbReference type="PANTHER" id="PTHR32315:SF3">
    <property type="entry name" value="ADENINE PHOSPHORIBOSYLTRANSFERASE"/>
    <property type="match status" value="1"/>
</dbReference>
<keyword evidence="10" id="KW-0808">Transferase</keyword>
<dbReference type="GO" id="GO:0006168">
    <property type="term" value="P:adenine salvage"/>
    <property type="evidence" value="ECO:0007669"/>
    <property type="project" value="InterPro"/>
</dbReference>
<dbReference type="InterPro" id="IPR005764">
    <property type="entry name" value="Ade_phspho_trans"/>
</dbReference>
<comment type="pathway">
    <text evidence="4">Purine metabolism; AMP biosynthesis via salvage pathway; AMP from adenine: step 1/1.</text>
</comment>
<dbReference type="FunFam" id="3.40.50.2020:FF:000004">
    <property type="entry name" value="Adenine phosphoribosyltransferase"/>
    <property type="match status" value="1"/>
</dbReference>
<keyword evidence="11" id="KW-0660">Purine salvage</keyword>
<dbReference type="EC" id="2.4.2.7" evidence="7"/>
<evidence type="ECO:0000256" key="8">
    <source>
        <dbReference type="ARBA" id="ARBA00022490"/>
    </source>
</evidence>
<dbReference type="EMBL" id="UINC01006053">
    <property type="protein sequence ID" value="SVA25173.1"/>
    <property type="molecule type" value="Genomic_DNA"/>
</dbReference>
<evidence type="ECO:0000313" key="13">
    <source>
        <dbReference type="EMBL" id="SVA25173.1"/>
    </source>
</evidence>
<proteinExistence type="inferred from homology"/>
<dbReference type="AlphaFoldDB" id="A0A381UEU1"/>
<evidence type="ECO:0000256" key="3">
    <source>
        <dbReference type="ARBA" id="ARBA00004496"/>
    </source>
</evidence>
<keyword evidence="8" id="KW-0963">Cytoplasm</keyword>
<protein>
    <recommendedName>
        <fullName evidence="7">adenine phosphoribosyltransferase</fullName>
        <ecNumber evidence="7">2.4.2.7</ecNumber>
    </recommendedName>
</protein>
<evidence type="ECO:0000256" key="4">
    <source>
        <dbReference type="ARBA" id="ARBA00004659"/>
    </source>
</evidence>
<dbReference type="GO" id="GO:0016208">
    <property type="term" value="F:AMP binding"/>
    <property type="evidence" value="ECO:0007669"/>
    <property type="project" value="TreeGrafter"/>
</dbReference>
<dbReference type="Gene3D" id="3.40.50.2020">
    <property type="match status" value="1"/>
</dbReference>
<evidence type="ECO:0000256" key="11">
    <source>
        <dbReference type="ARBA" id="ARBA00022726"/>
    </source>
</evidence>
<name>A0A381UEU1_9ZZZZ</name>
<dbReference type="NCBIfam" id="NF002636">
    <property type="entry name" value="PRK02304.1-5"/>
    <property type="match status" value="1"/>
</dbReference>
<dbReference type="Pfam" id="PF00156">
    <property type="entry name" value="Pribosyltran"/>
    <property type="match status" value="1"/>
</dbReference>
<evidence type="ECO:0000256" key="6">
    <source>
        <dbReference type="ARBA" id="ARBA00011738"/>
    </source>
</evidence>
<reference evidence="13" key="1">
    <citation type="submission" date="2018-05" db="EMBL/GenBank/DDBJ databases">
        <authorList>
            <person name="Lanie J.A."/>
            <person name="Ng W.-L."/>
            <person name="Kazmierczak K.M."/>
            <person name="Andrzejewski T.M."/>
            <person name="Davidsen T.M."/>
            <person name="Wayne K.J."/>
            <person name="Tettelin H."/>
            <person name="Glass J.I."/>
            <person name="Rusch D."/>
            <person name="Podicherti R."/>
            <person name="Tsui H.-C.T."/>
            <person name="Winkler M.E."/>
        </authorList>
    </citation>
    <scope>NUCLEOTIDE SEQUENCE</scope>
</reference>
<evidence type="ECO:0000256" key="7">
    <source>
        <dbReference type="ARBA" id="ARBA00011893"/>
    </source>
</evidence>
<comment type="subcellular location">
    <subcellularLocation>
        <location evidence="3">Cytoplasm</location>
    </subcellularLocation>
</comment>
<accession>A0A381UEU1</accession>
<evidence type="ECO:0000256" key="10">
    <source>
        <dbReference type="ARBA" id="ARBA00022679"/>
    </source>
</evidence>
<dbReference type="PANTHER" id="PTHR32315">
    <property type="entry name" value="ADENINE PHOSPHORIBOSYLTRANSFERASE"/>
    <property type="match status" value="1"/>
</dbReference>
<evidence type="ECO:0000256" key="9">
    <source>
        <dbReference type="ARBA" id="ARBA00022676"/>
    </source>
</evidence>
<evidence type="ECO:0000259" key="12">
    <source>
        <dbReference type="Pfam" id="PF00156"/>
    </source>
</evidence>
<comment type="similarity">
    <text evidence="5">Belongs to the purine/pyrimidine phosphoribosyltransferase family.</text>
</comment>
<dbReference type="SUPFAM" id="SSF53271">
    <property type="entry name" value="PRTase-like"/>
    <property type="match status" value="1"/>
</dbReference>
<gene>
    <name evidence="13" type="ORF">METZ01_LOCUS78027</name>
</gene>
<keyword evidence="9" id="KW-0328">Glycosyltransferase</keyword>